<dbReference type="AlphaFoldDB" id="A0A9Q8LHH1"/>
<keyword evidence="4" id="KW-1185">Reference proteome</keyword>
<organism evidence="3 4">
    <name type="scientific">Passalora fulva</name>
    <name type="common">Tomato leaf mold</name>
    <name type="synonym">Cladosporium fulvum</name>
    <dbReference type="NCBI Taxonomy" id="5499"/>
    <lineage>
        <taxon>Eukaryota</taxon>
        <taxon>Fungi</taxon>
        <taxon>Dikarya</taxon>
        <taxon>Ascomycota</taxon>
        <taxon>Pezizomycotina</taxon>
        <taxon>Dothideomycetes</taxon>
        <taxon>Dothideomycetidae</taxon>
        <taxon>Mycosphaerellales</taxon>
        <taxon>Mycosphaerellaceae</taxon>
        <taxon>Fulvia</taxon>
    </lineage>
</organism>
<sequence>MPYSCLPTYPLILFGVIEPALLIWAYITGLTSPLHFFTSQAPNPTLPPTTTFTPQAEALTLQLLNVLLLLAPMSLICCWTTNSTTTKWYLIAVAFADLGHVYATYRGVGYEYFVNPSGWNDMVWGNVGVSLFLHVNRWAAVMGVFGRVGVVEGEGRKRE</sequence>
<dbReference type="PANTHER" id="PTHR37019:SF2">
    <property type="entry name" value="EXPERA DOMAIN-CONTAINING PROTEIN"/>
    <property type="match status" value="1"/>
</dbReference>
<keyword evidence="1" id="KW-0812">Transmembrane</keyword>
<keyword evidence="1" id="KW-0472">Membrane</keyword>
<dbReference type="EMBL" id="CP090167">
    <property type="protein sequence ID" value="UJO17721.1"/>
    <property type="molecule type" value="Genomic_DNA"/>
</dbReference>
<evidence type="ECO:0000313" key="4">
    <source>
        <dbReference type="Proteomes" id="UP000756132"/>
    </source>
</evidence>
<feature type="domain" description="DUF7704" evidence="2">
    <location>
        <begin position="4"/>
        <end position="147"/>
    </location>
</feature>
<name>A0A9Q8LHH1_PASFU</name>
<evidence type="ECO:0000259" key="2">
    <source>
        <dbReference type="Pfam" id="PF24803"/>
    </source>
</evidence>
<dbReference type="GeneID" id="71985535"/>
<accession>A0A9Q8LHH1</accession>
<dbReference type="PANTHER" id="PTHR37019">
    <property type="entry name" value="CHROMOSOME 1, WHOLE GENOME SHOTGUN SEQUENCE"/>
    <property type="match status" value="1"/>
</dbReference>
<dbReference type="Pfam" id="PF24803">
    <property type="entry name" value="DUF7704"/>
    <property type="match status" value="1"/>
</dbReference>
<feature type="transmembrane region" description="Helical" evidence="1">
    <location>
        <begin position="12"/>
        <end position="38"/>
    </location>
</feature>
<proteinExistence type="predicted"/>
<feature type="transmembrane region" description="Helical" evidence="1">
    <location>
        <begin position="88"/>
        <end position="108"/>
    </location>
</feature>
<keyword evidence="1" id="KW-1133">Transmembrane helix</keyword>
<feature type="transmembrane region" description="Helical" evidence="1">
    <location>
        <begin position="58"/>
        <end position="81"/>
    </location>
</feature>
<dbReference type="RefSeq" id="XP_047762087.1">
    <property type="nucleotide sequence ID" value="XM_047904805.1"/>
</dbReference>
<dbReference type="InterPro" id="IPR056121">
    <property type="entry name" value="DUF7704"/>
</dbReference>
<dbReference type="OrthoDB" id="2937326at2759"/>
<reference evidence="3" key="1">
    <citation type="submission" date="2021-12" db="EMBL/GenBank/DDBJ databases">
        <authorList>
            <person name="Zaccaron A."/>
            <person name="Stergiopoulos I."/>
        </authorList>
    </citation>
    <scope>NUCLEOTIDE SEQUENCE</scope>
    <source>
        <strain evidence="3">Race5_Kim</strain>
    </source>
</reference>
<feature type="transmembrane region" description="Helical" evidence="1">
    <location>
        <begin position="128"/>
        <end position="150"/>
    </location>
</feature>
<dbReference type="KEGG" id="ffu:CLAFUR5_05657"/>
<evidence type="ECO:0000256" key="1">
    <source>
        <dbReference type="SAM" id="Phobius"/>
    </source>
</evidence>
<dbReference type="Proteomes" id="UP000756132">
    <property type="component" value="Chromosome 5"/>
</dbReference>
<reference evidence="3" key="2">
    <citation type="journal article" date="2022" name="Microb. Genom.">
        <title>A chromosome-scale genome assembly of the tomato pathogen Cladosporium fulvum reveals a compartmentalized genome architecture and the presence of a dispensable chromosome.</title>
        <authorList>
            <person name="Zaccaron A.Z."/>
            <person name="Chen L.H."/>
            <person name="Samaras A."/>
            <person name="Stergiopoulos I."/>
        </authorList>
    </citation>
    <scope>NUCLEOTIDE SEQUENCE</scope>
    <source>
        <strain evidence="3">Race5_Kim</strain>
    </source>
</reference>
<evidence type="ECO:0000313" key="3">
    <source>
        <dbReference type="EMBL" id="UJO17721.1"/>
    </source>
</evidence>
<protein>
    <recommendedName>
        <fullName evidence="2">DUF7704 domain-containing protein</fullName>
    </recommendedName>
</protein>
<gene>
    <name evidence="3" type="ORF">CLAFUR5_05657</name>
</gene>
<dbReference type="OMA" id="WNDMVWG"/>